<name>A0A318SQW3_9BURK</name>
<reference evidence="2 3" key="1">
    <citation type="submission" date="2018-06" db="EMBL/GenBank/DDBJ databases">
        <title>Genomic Encyclopedia of Type Strains, Phase III (KMG-III): the genomes of soil and plant-associated and newly described type strains.</title>
        <authorList>
            <person name="Whitman W."/>
        </authorList>
    </citation>
    <scope>NUCLEOTIDE SEQUENCE [LARGE SCALE GENOMIC DNA]</scope>
    <source>
        <strain evidence="2 3">CECT 7646</strain>
    </source>
</reference>
<accession>A0A318SQW3</accession>
<protein>
    <recommendedName>
        <fullName evidence="4">Lipoprotein</fullName>
    </recommendedName>
</protein>
<dbReference type="Proteomes" id="UP000247540">
    <property type="component" value="Unassembled WGS sequence"/>
</dbReference>
<dbReference type="EMBL" id="QJTC01000002">
    <property type="protein sequence ID" value="PYE79480.1"/>
    <property type="molecule type" value="Genomic_DNA"/>
</dbReference>
<keyword evidence="3" id="KW-1185">Reference proteome</keyword>
<evidence type="ECO:0000313" key="2">
    <source>
        <dbReference type="EMBL" id="PYE79480.1"/>
    </source>
</evidence>
<feature type="compositionally biased region" description="Basic residues" evidence="1">
    <location>
        <begin position="71"/>
        <end position="85"/>
    </location>
</feature>
<dbReference type="RefSeq" id="WP_110464442.1">
    <property type="nucleotide sequence ID" value="NZ_JAMOFZ010000001.1"/>
</dbReference>
<evidence type="ECO:0000313" key="3">
    <source>
        <dbReference type="Proteomes" id="UP000247540"/>
    </source>
</evidence>
<comment type="caution">
    <text evidence="2">The sequence shown here is derived from an EMBL/GenBank/DDBJ whole genome shotgun (WGS) entry which is preliminary data.</text>
</comment>
<dbReference type="AlphaFoldDB" id="A0A318SQW3"/>
<evidence type="ECO:0000256" key="1">
    <source>
        <dbReference type="SAM" id="MobiDB-lite"/>
    </source>
</evidence>
<dbReference type="PROSITE" id="PS51257">
    <property type="entry name" value="PROKAR_LIPOPROTEIN"/>
    <property type="match status" value="1"/>
</dbReference>
<evidence type="ECO:0008006" key="4">
    <source>
        <dbReference type="Google" id="ProtNLM"/>
    </source>
</evidence>
<gene>
    <name evidence="2" type="ORF">DFQ15_102213</name>
</gene>
<organism evidence="2 3">
    <name type="scientific">Xylophilus ampelinus</name>
    <dbReference type="NCBI Taxonomy" id="54067"/>
    <lineage>
        <taxon>Bacteria</taxon>
        <taxon>Pseudomonadati</taxon>
        <taxon>Pseudomonadota</taxon>
        <taxon>Betaproteobacteria</taxon>
        <taxon>Burkholderiales</taxon>
        <taxon>Xylophilus</taxon>
    </lineage>
</organism>
<sequence length="94" mass="9558">MTRRLDNPTLDACLIAGLTLAIALVLGSLGGCIDTGPDELAGMQAQADEAAELQAQYAAQNADAAAATSARPRHPSATKPPRRPHGSVLVAAGR</sequence>
<proteinExistence type="predicted"/>
<feature type="region of interest" description="Disordered" evidence="1">
    <location>
        <begin position="62"/>
        <end position="94"/>
    </location>
</feature>